<keyword evidence="10" id="KW-1185">Reference proteome</keyword>
<gene>
    <name evidence="9" type="ORF">PACILC2_07800</name>
</gene>
<dbReference type="PANTHER" id="PTHR43744:SF6">
    <property type="entry name" value="ABC TRANSPORTER PERMEASE PROTEIN YESQ-RELATED"/>
    <property type="match status" value="1"/>
</dbReference>
<feature type="transmembrane region" description="Helical" evidence="7">
    <location>
        <begin position="27"/>
        <end position="49"/>
    </location>
</feature>
<dbReference type="SUPFAM" id="SSF161098">
    <property type="entry name" value="MetI-like"/>
    <property type="match status" value="1"/>
</dbReference>
<evidence type="ECO:0000256" key="7">
    <source>
        <dbReference type="SAM" id="Phobius"/>
    </source>
</evidence>
<reference evidence="9 10" key="1">
    <citation type="submission" date="2021-04" db="EMBL/GenBank/DDBJ databases">
        <title>Draft genome sequence of Paenibacillus cisolokensis, LC2-13A.</title>
        <authorList>
            <person name="Uke A."/>
            <person name="Chhe C."/>
            <person name="Baramee S."/>
            <person name="Kosugi A."/>
        </authorList>
    </citation>
    <scope>NUCLEOTIDE SEQUENCE [LARGE SCALE GENOMIC DNA]</scope>
    <source>
        <strain evidence="9 10">LC2-13A</strain>
    </source>
</reference>
<dbReference type="CDD" id="cd06261">
    <property type="entry name" value="TM_PBP2"/>
    <property type="match status" value="1"/>
</dbReference>
<evidence type="ECO:0000256" key="3">
    <source>
        <dbReference type="ARBA" id="ARBA00022475"/>
    </source>
</evidence>
<feature type="transmembrane region" description="Helical" evidence="7">
    <location>
        <begin position="96"/>
        <end position="115"/>
    </location>
</feature>
<dbReference type="Gene3D" id="1.10.3720.10">
    <property type="entry name" value="MetI-like"/>
    <property type="match status" value="1"/>
</dbReference>
<keyword evidence="5 7" id="KW-1133">Transmembrane helix</keyword>
<evidence type="ECO:0000313" key="9">
    <source>
        <dbReference type="EMBL" id="GIQ62212.1"/>
    </source>
</evidence>
<dbReference type="InterPro" id="IPR000515">
    <property type="entry name" value="MetI-like"/>
</dbReference>
<evidence type="ECO:0000256" key="1">
    <source>
        <dbReference type="ARBA" id="ARBA00004651"/>
    </source>
</evidence>
<dbReference type="EMBL" id="BOVJ01000023">
    <property type="protein sequence ID" value="GIQ62212.1"/>
    <property type="molecule type" value="Genomic_DNA"/>
</dbReference>
<proteinExistence type="predicted"/>
<feature type="transmembrane region" description="Helical" evidence="7">
    <location>
        <begin position="175"/>
        <end position="196"/>
    </location>
</feature>
<keyword evidence="4 7" id="KW-0812">Transmembrane</keyword>
<keyword evidence="3" id="KW-1003">Cell membrane</keyword>
<evidence type="ECO:0000256" key="2">
    <source>
        <dbReference type="ARBA" id="ARBA00022448"/>
    </source>
</evidence>
<sequence>MENTAKIARNEAMVYRLQRTKNKSLEWLWMLSLYVLVIGISFVILYPLFSRISMAFKDPVDIYNPTIYMVPIHFTLDNVKLAMKVLDYWPMLGNTLLFAAVMTLLQAASCALAGYGFARFSFPGSNILFTCVVLTILIPMSTLMVPMYLHFRNLDFMGLIKLFTGRDGVNLLNTYWPSMITSATANGLKSGLYIYIFRQFFRGLPKEIEEAAVIDGAGGYSAFSGSCCQTRFRR</sequence>
<comment type="subcellular location">
    <subcellularLocation>
        <location evidence="1">Cell membrane</location>
        <topology evidence="1">Multi-pass membrane protein</topology>
    </subcellularLocation>
</comment>
<keyword evidence="6 7" id="KW-0472">Membrane</keyword>
<feature type="transmembrane region" description="Helical" evidence="7">
    <location>
        <begin position="127"/>
        <end position="149"/>
    </location>
</feature>
<dbReference type="PROSITE" id="PS50928">
    <property type="entry name" value="ABC_TM1"/>
    <property type="match status" value="1"/>
</dbReference>
<feature type="domain" description="ABC transmembrane type-1" evidence="8">
    <location>
        <begin position="92"/>
        <end position="234"/>
    </location>
</feature>
<dbReference type="InterPro" id="IPR035906">
    <property type="entry name" value="MetI-like_sf"/>
</dbReference>
<evidence type="ECO:0000256" key="5">
    <source>
        <dbReference type="ARBA" id="ARBA00022989"/>
    </source>
</evidence>
<protein>
    <recommendedName>
        <fullName evidence="8">ABC transmembrane type-1 domain-containing protein</fullName>
    </recommendedName>
</protein>
<dbReference type="Proteomes" id="UP000680304">
    <property type="component" value="Unassembled WGS sequence"/>
</dbReference>
<evidence type="ECO:0000313" key="10">
    <source>
        <dbReference type="Proteomes" id="UP000680304"/>
    </source>
</evidence>
<keyword evidence="2" id="KW-0813">Transport</keyword>
<name>A0ABQ4N233_9BACL</name>
<organism evidence="9 10">
    <name type="scientific">Paenibacillus cisolokensis</name>
    <dbReference type="NCBI Taxonomy" id="1658519"/>
    <lineage>
        <taxon>Bacteria</taxon>
        <taxon>Bacillati</taxon>
        <taxon>Bacillota</taxon>
        <taxon>Bacilli</taxon>
        <taxon>Bacillales</taxon>
        <taxon>Paenibacillaceae</taxon>
        <taxon>Paenibacillus</taxon>
    </lineage>
</organism>
<dbReference type="PANTHER" id="PTHR43744">
    <property type="entry name" value="ABC TRANSPORTER PERMEASE PROTEIN MG189-RELATED-RELATED"/>
    <property type="match status" value="1"/>
</dbReference>
<accession>A0ABQ4N233</accession>
<comment type="caution">
    <text evidence="9">The sequence shown here is derived from an EMBL/GenBank/DDBJ whole genome shotgun (WGS) entry which is preliminary data.</text>
</comment>
<evidence type="ECO:0000256" key="6">
    <source>
        <dbReference type="ARBA" id="ARBA00023136"/>
    </source>
</evidence>
<evidence type="ECO:0000256" key="4">
    <source>
        <dbReference type="ARBA" id="ARBA00022692"/>
    </source>
</evidence>
<evidence type="ECO:0000259" key="8">
    <source>
        <dbReference type="PROSITE" id="PS50928"/>
    </source>
</evidence>